<dbReference type="SUPFAM" id="SSF52833">
    <property type="entry name" value="Thioredoxin-like"/>
    <property type="match status" value="1"/>
</dbReference>
<keyword evidence="3" id="KW-0408">Iron</keyword>
<dbReference type="Pfam" id="PF00462">
    <property type="entry name" value="Glutaredoxin"/>
    <property type="match status" value="1"/>
</dbReference>
<accession>A0A7S0EUU3</accession>
<dbReference type="InterPro" id="IPR004480">
    <property type="entry name" value="Monothiol_GRX-rel"/>
</dbReference>
<dbReference type="PANTHER" id="PTHR10293:SF16">
    <property type="entry name" value="GLUTAREDOXIN-RELATED PROTEIN 5, MITOCHONDRIAL"/>
    <property type="match status" value="1"/>
</dbReference>
<dbReference type="Gene3D" id="3.40.30.10">
    <property type="entry name" value="Glutaredoxin"/>
    <property type="match status" value="1"/>
</dbReference>
<reference evidence="7" key="1">
    <citation type="submission" date="2021-01" db="EMBL/GenBank/DDBJ databases">
        <authorList>
            <person name="Corre E."/>
            <person name="Pelletier E."/>
            <person name="Niang G."/>
            <person name="Scheremetjew M."/>
            <person name="Finn R."/>
            <person name="Kale V."/>
            <person name="Holt S."/>
            <person name="Cochrane G."/>
            <person name="Meng A."/>
            <person name="Brown T."/>
            <person name="Cohen L."/>
        </authorList>
    </citation>
    <scope>NUCLEOTIDE SEQUENCE</scope>
    <source>
        <strain evidence="7">CCMP1374</strain>
    </source>
</reference>
<evidence type="ECO:0000313" key="7">
    <source>
        <dbReference type="EMBL" id="CAD8492371.1"/>
    </source>
</evidence>
<evidence type="ECO:0000256" key="4">
    <source>
        <dbReference type="ARBA" id="ARBA00023014"/>
    </source>
</evidence>
<dbReference type="PROSITE" id="PS51354">
    <property type="entry name" value="GLUTAREDOXIN_2"/>
    <property type="match status" value="1"/>
</dbReference>
<keyword evidence="5" id="KW-0676">Redox-active center</keyword>
<proteinExistence type="predicted"/>
<dbReference type="GO" id="GO:0046872">
    <property type="term" value="F:metal ion binding"/>
    <property type="evidence" value="ECO:0007669"/>
    <property type="project" value="UniProtKB-KW"/>
</dbReference>
<organism evidence="7">
    <name type="scientific">Phaeocystis antarctica</name>
    <dbReference type="NCBI Taxonomy" id="33657"/>
    <lineage>
        <taxon>Eukaryota</taxon>
        <taxon>Haptista</taxon>
        <taxon>Haptophyta</taxon>
        <taxon>Prymnesiophyceae</taxon>
        <taxon>Phaeocystales</taxon>
        <taxon>Phaeocystaceae</taxon>
        <taxon>Phaeocystis</taxon>
    </lineage>
</organism>
<dbReference type="NCBIfam" id="TIGR00365">
    <property type="entry name" value="Grx4 family monothiol glutaredoxin"/>
    <property type="match status" value="1"/>
</dbReference>
<dbReference type="InterPro" id="IPR002109">
    <property type="entry name" value="Glutaredoxin"/>
</dbReference>
<keyword evidence="1" id="KW-0001">2Fe-2S</keyword>
<dbReference type="InterPro" id="IPR033658">
    <property type="entry name" value="GRX_PICOT-like"/>
</dbReference>
<dbReference type="PANTHER" id="PTHR10293">
    <property type="entry name" value="GLUTAREDOXIN FAMILY MEMBER"/>
    <property type="match status" value="1"/>
</dbReference>
<dbReference type="CDD" id="cd03028">
    <property type="entry name" value="GRX_PICOT_like"/>
    <property type="match status" value="1"/>
</dbReference>
<evidence type="ECO:0000256" key="1">
    <source>
        <dbReference type="ARBA" id="ARBA00022714"/>
    </source>
</evidence>
<evidence type="ECO:0000256" key="5">
    <source>
        <dbReference type="ARBA" id="ARBA00023284"/>
    </source>
</evidence>
<dbReference type="GO" id="GO:0005739">
    <property type="term" value="C:mitochondrion"/>
    <property type="evidence" value="ECO:0007669"/>
    <property type="project" value="UniProtKB-ARBA"/>
</dbReference>
<dbReference type="EMBL" id="HBEP01021430">
    <property type="protein sequence ID" value="CAD8492371.1"/>
    <property type="molecule type" value="Transcribed_RNA"/>
</dbReference>
<dbReference type="GO" id="GO:0051537">
    <property type="term" value="F:2 iron, 2 sulfur cluster binding"/>
    <property type="evidence" value="ECO:0007669"/>
    <property type="project" value="UniProtKB-KW"/>
</dbReference>
<dbReference type="InterPro" id="IPR036249">
    <property type="entry name" value="Thioredoxin-like_sf"/>
</dbReference>
<dbReference type="AlphaFoldDB" id="A0A7S0EUU3"/>
<gene>
    <name evidence="7" type="ORF">PANT1444_LOCUS12025</name>
</gene>
<evidence type="ECO:0000256" key="2">
    <source>
        <dbReference type="ARBA" id="ARBA00022723"/>
    </source>
</evidence>
<dbReference type="FunFam" id="3.40.30.10:FF:000005">
    <property type="entry name" value="Glutaredoxin 5"/>
    <property type="match status" value="1"/>
</dbReference>
<keyword evidence="4" id="KW-0411">Iron-sulfur</keyword>
<feature type="domain" description="Glutaredoxin" evidence="6">
    <location>
        <begin position="50"/>
        <end position="113"/>
    </location>
</feature>
<evidence type="ECO:0000259" key="6">
    <source>
        <dbReference type="Pfam" id="PF00462"/>
    </source>
</evidence>
<name>A0A7S0EUU3_9EUKA</name>
<sequence>MRLLLLLSLQAAAALQLPARAPTANRAPTVQMGAEPFDPRIEELIGEHKVMLFMKGNKMFPQCGFSNTVVQILNACETPFETFDVLGDQRVREDIKRFSSWPTIPQVYVEGEFLGGCDVMIEMYQSGELAEILEKANAS</sequence>
<evidence type="ECO:0000256" key="3">
    <source>
        <dbReference type="ARBA" id="ARBA00023004"/>
    </source>
</evidence>
<protein>
    <recommendedName>
        <fullName evidence="6">Glutaredoxin domain-containing protein</fullName>
    </recommendedName>
</protein>
<keyword evidence="2" id="KW-0479">Metal-binding</keyword>